<proteinExistence type="predicted"/>
<dbReference type="AlphaFoldDB" id="A0A1I7EVB3"/>
<feature type="transmembrane region" description="Helical" evidence="1">
    <location>
        <begin position="59"/>
        <end position="77"/>
    </location>
</feature>
<evidence type="ECO:0000256" key="1">
    <source>
        <dbReference type="SAM" id="Phobius"/>
    </source>
</evidence>
<keyword evidence="1" id="KW-0472">Membrane</keyword>
<name>A0A1I7EVB3_9FLAO</name>
<sequence>MNCENCNTPISGVGTVCHHCQFPYNGTIEEKDLFYGKQISQKQELQEANKNLKKAANSLFVVAGIMLFNGIVIYLSADSPIDLIFFGIVSICLLTFGFLLNKAPSIFIIAGLSLITLVYILLAIANGPEVLFKGIIFKIIIYTLLIKALVETNNAKNIRNLNKSLM</sequence>
<gene>
    <name evidence="2" type="ORF">SAMN05216480_101288</name>
</gene>
<dbReference type="RefSeq" id="WP_093021977.1">
    <property type="nucleotide sequence ID" value="NZ_FPBK01000001.1"/>
</dbReference>
<dbReference type="EMBL" id="FPBK01000001">
    <property type="protein sequence ID" value="SFU27865.1"/>
    <property type="molecule type" value="Genomic_DNA"/>
</dbReference>
<organism evidence="2 3">
    <name type="scientific">Pustulibacterium marinum</name>
    <dbReference type="NCBI Taxonomy" id="1224947"/>
    <lineage>
        <taxon>Bacteria</taxon>
        <taxon>Pseudomonadati</taxon>
        <taxon>Bacteroidota</taxon>
        <taxon>Flavobacteriia</taxon>
        <taxon>Flavobacteriales</taxon>
        <taxon>Flavobacteriaceae</taxon>
        <taxon>Pustulibacterium</taxon>
    </lineage>
</organism>
<feature type="transmembrane region" description="Helical" evidence="1">
    <location>
        <begin position="83"/>
        <end position="100"/>
    </location>
</feature>
<keyword evidence="1" id="KW-0812">Transmembrane</keyword>
<accession>A0A1I7EVB3</accession>
<protein>
    <submittedName>
        <fullName evidence="2">Uncharacterized protein</fullName>
    </submittedName>
</protein>
<keyword evidence="1" id="KW-1133">Transmembrane helix</keyword>
<dbReference type="Proteomes" id="UP000199138">
    <property type="component" value="Unassembled WGS sequence"/>
</dbReference>
<dbReference type="OrthoDB" id="1448908at2"/>
<reference evidence="2 3" key="1">
    <citation type="submission" date="2016-10" db="EMBL/GenBank/DDBJ databases">
        <authorList>
            <person name="de Groot N.N."/>
        </authorList>
    </citation>
    <scope>NUCLEOTIDE SEQUENCE [LARGE SCALE GENOMIC DNA]</scope>
    <source>
        <strain evidence="2 3">CGMCC 1.12333</strain>
    </source>
</reference>
<dbReference type="STRING" id="1224947.SAMN05216480_101288"/>
<feature type="transmembrane region" description="Helical" evidence="1">
    <location>
        <begin position="107"/>
        <end position="125"/>
    </location>
</feature>
<evidence type="ECO:0000313" key="3">
    <source>
        <dbReference type="Proteomes" id="UP000199138"/>
    </source>
</evidence>
<evidence type="ECO:0000313" key="2">
    <source>
        <dbReference type="EMBL" id="SFU27865.1"/>
    </source>
</evidence>
<feature type="transmembrane region" description="Helical" evidence="1">
    <location>
        <begin position="131"/>
        <end position="150"/>
    </location>
</feature>
<keyword evidence="3" id="KW-1185">Reference proteome</keyword>